<protein>
    <submittedName>
        <fullName evidence="5">Pre-rRNA-processing protein ipi3</fullName>
    </submittedName>
</protein>
<keyword evidence="3" id="KW-0677">Repeat</keyword>
<dbReference type="InterPro" id="IPR015943">
    <property type="entry name" value="WD40/YVTN_repeat-like_dom_sf"/>
</dbReference>
<dbReference type="Gene3D" id="2.130.10.10">
    <property type="entry name" value="YVTN repeat-like/Quinoprotein amine dehydrogenase"/>
    <property type="match status" value="2"/>
</dbReference>
<dbReference type="GO" id="GO:0005656">
    <property type="term" value="C:nuclear pre-replicative complex"/>
    <property type="evidence" value="ECO:0007669"/>
    <property type="project" value="TreeGrafter"/>
</dbReference>
<organism evidence="5 6">
    <name type="scientific">Apophysomyces ossiformis</name>
    <dbReference type="NCBI Taxonomy" id="679940"/>
    <lineage>
        <taxon>Eukaryota</taxon>
        <taxon>Fungi</taxon>
        <taxon>Fungi incertae sedis</taxon>
        <taxon>Mucoromycota</taxon>
        <taxon>Mucoromycotina</taxon>
        <taxon>Mucoromycetes</taxon>
        <taxon>Mucorales</taxon>
        <taxon>Mucorineae</taxon>
        <taxon>Mucoraceae</taxon>
        <taxon>Apophysomyces</taxon>
    </lineage>
</organism>
<dbReference type="PROSITE" id="PS00678">
    <property type="entry name" value="WD_REPEATS_1"/>
    <property type="match status" value="2"/>
</dbReference>
<accession>A0A8H7BWJ7</accession>
<dbReference type="PROSITE" id="PS50294">
    <property type="entry name" value="WD_REPEATS_REGION"/>
    <property type="match status" value="2"/>
</dbReference>
<evidence type="ECO:0000313" key="5">
    <source>
        <dbReference type="EMBL" id="KAF7732901.1"/>
    </source>
</evidence>
<evidence type="ECO:0000256" key="3">
    <source>
        <dbReference type="ARBA" id="ARBA00022737"/>
    </source>
</evidence>
<dbReference type="InterPro" id="IPR045227">
    <property type="entry name" value="WDR18/Ipi3/RID3"/>
</dbReference>
<name>A0A8H7BWJ7_9FUNG</name>
<sequence>MFMEVALSASSTDSTIYIWDIRSGSTIFSFKQNMCNKGGLTLVPRPGATMQTGAIVTAQVDRAVLNVYDWQRDQILHKMTTPEKMVSVTASHQGTYVAAATAGGRVYLWHIATGHLLRVFDAHYRRVTRLAFSGDDATLLTAGEDAAVNVWLVAHLLESEERPAPLYSWSDHTLPVSDLFVGHGGISSTRVYTSSLDHTVKLWDLATGTLLTTFLFPKPVSTVVLDPSETMLFAACEDKIYSLELYRRRQQQAYGSDTVESVGGLGKVEAVGVKSTVDERSSSSQGSVFSGHSGTITSLALSFDASILISSSEDGNCIVWDVVSRQPLRKFESHKGPVTHVACFLRPAELATGASAQKILPMPWKSFKRAMPTQEEEKRTESEHLIMNSHMDMKQHQWLVEAGPLYSSIPSALEPIRRVKETLRTINTEDSSNSLQSQITALQSELVRLHEHHSKVKSLHDEMYNTMVDEFMTKRRKRHLE</sequence>
<comment type="similarity">
    <text evidence="1">Belongs to the WD repeat IPI3/WDR18 family.</text>
</comment>
<evidence type="ECO:0000313" key="6">
    <source>
        <dbReference type="Proteomes" id="UP000605846"/>
    </source>
</evidence>
<dbReference type="PANTHER" id="PTHR18763">
    <property type="entry name" value="WD-REPEAT PROTEIN 18"/>
    <property type="match status" value="1"/>
</dbReference>
<dbReference type="SMART" id="SM00320">
    <property type="entry name" value="WD40"/>
    <property type="match status" value="6"/>
</dbReference>
<comment type="caution">
    <text evidence="5">The sequence shown here is derived from an EMBL/GenBank/DDBJ whole genome shotgun (WGS) entry which is preliminary data.</text>
</comment>
<evidence type="ECO:0000256" key="4">
    <source>
        <dbReference type="PROSITE-ProRule" id="PRU00221"/>
    </source>
</evidence>
<dbReference type="GO" id="GO:0006261">
    <property type="term" value="P:DNA-templated DNA replication"/>
    <property type="evidence" value="ECO:0007669"/>
    <property type="project" value="TreeGrafter"/>
</dbReference>
<dbReference type="Pfam" id="PF00400">
    <property type="entry name" value="WD40"/>
    <property type="match status" value="3"/>
</dbReference>
<reference evidence="5" key="1">
    <citation type="submission" date="2020-01" db="EMBL/GenBank/DDBJ databases">
        <title>Genome Sequencing of Three Apophysomyces-Like Fungal Strains Confirms a Novel Fungal Genus in the Mucoromycota with divergent Burkholderia-like Endosymbiotic Bacteria.</title>
        <authorList>
            <person name="Stajich J.E."/>
            <person name="Macias A.M."/>
            <person name="Carter-House D."/>
            <person name="Lovett B."/>
            <person name="Kasson L.R."/>
            <person name="Berry K."/>
            <person name="Grigoriev I."/>
            <person name="Chang Y."/>
            <person name="Spatafora J."/>
            <person name="Kasson M.T."/>
        </authorList>
    </citation>
    <scope>NUCLEOTIDE SEQUENCE</scope>
    <source>
        <strain evidence="5">NRRL A-21654</strain>
    </source>
</reference>
<feature type="repeat" description="WD" evidence="4">
    <location>
        <begin position="191"/>
        <end position="213"/>
    </location>
</feature>
<dbReference type="InterPro" id="IPR019775">
    <property type="entry name" value="WD40_repeat_CS"/>
</dbReference>
<evidence type="ECO:0000256" key="1">
    <source>
        <dbReference type="ARBA" id="ARBA00010143"/>
    </source>
</evidence>
<dbReference type="AlphaFoldDB" id="A0A8H7BWJ7"/>
<dbReference type="PRINTS" id="PR00320">
    <property type="entry name" value="GPROTEINBRPT"/>
</dbReference>
<keyword evidence="6" id="KW-1185">Reference proteome</keyword>
<dbReference type="PROSITE" id="PS50082">
    <property type="entry name" value="WD_REPEATS_2"/>
    <property type="match status" value="4"/>
</dbReference>
<dbReference type="SUPFAM" id="SSF50978">
    <property type="entry name" value="WD40 repeat-like"/>
    <property type="match status" value="1"/>
</dbReference>
<evidence type="ECO:0000256" key="2">
    <source>
        <dbReference type="ARBA" id="ARBA00022574"/>
    </source>
</evidence>
<dbReference type="GO" id="GO:0120330">
    <property type="term" value="C:rixosome complex"/>
    <property type="evidence" value="ECO:0007669"/>
    <property type="project" value="TreeGrafter"/>
</dbReference>
<dbReference type="GO" id="GO:0006364">
    <property type="term" value="P:rRNA processing"/>
    <property type="evidence" value="ECO:0007669"/>
    <property type="project" value="TreeGrafter"/>
</dbReference>
<feature type="repeat" description="WD" evidence="4">
    <location>
        <begin position="120"/>
        <end position="151"/>
    </location>
</feature>
<dbReference type="InterPro" id="IPR001680">
    <property type="entry name" value="WD40_rpt"/>
</dbReference>
<dbReference type="Proteomes" id="UP000605846">
    <property type="component" value="Unassembled WGS sequence"/>
</dbReference>
<keyword evidence="2 4" id="KW-0853">WD repeat</keyword>
<feature type="repeat" description="WD" evidence="4">
    <location>
        <begin position="289"/>
        <end position="330"/>
    </location>
</feature>
<proteinExistence type="inferred from homology"/>
<dbReference type="PANTHER" id="PTHR18763:SF0">
    <property type="entry name" value="WD REPEAT-CONTAINING PROTEIN 18"/>
    <property type="match status" value="1"/>
</dbReference>
<dbReference type="InterPro" id="IPR036322">
    <property type="entry name" value="WD40_repeat_dom_sf"/>
</dbReference>
<feature type="repeat" description="WD" evidence="4">
    <location>
        <begin position="7"/>
        <end position="29"/>
    </location>
</feature>
<dbReference type="InterPro" id="IPR020472">
    <property type="entry name" value="WD40_PAC1"/>
</dbReference>
<gene>
    <name evidence="5" type="primary">IPI3</name>
    <name evidence="5" type="ORF">EC973_000177</name>
</gene>
<dbReference type="EMBL" id="JABAYA010000001">
    <property type="protein sequence ID" value="KAF7732901.1"/>
    <property type="molecule type" value="Genomic_DNA"/>
</dbReference>
<dbReference type="OrthoDB" id="756370at2759"/>